<dbReference type="PANTHER" id="PTHR31126">
    <property type="entry name" value="TYROSINE-PROTEIN PHOSPHATASE"/>
    <property type="match status" value="1"/>
</dbReference>
<dbReference type="EMBL" id="MWZD01000012">
    <property type="protein sequence ID" value="PRI12398.1"/>
    <property type="molecule type" value="Genomic_DNA"/>
</dbReference>
<dbReference type="PROSITE" id="PS00383">
    <property type="entry name" value="TYR_PHOSPHATASE_1"/>
    <property type="match status" value="1"/>
</dbReference>
<name>A0A2S9QS45_9MICO</name>
<accession>A0A2S9QS45</accession>
<dbReference type="Proteomes" id="UP000238650">
    <property type="component" value="Unassembled WGS sequence"/>
</dbReference>
<dbReference type="RefSeq" id="WP_105804102.1">
    <property type="nucleotide sequence ID" value="NZ_MWZD01000012.1"/>
</dbReference>
<dbReference type="Pfam" id="PF13350">
    <property type="entry name" value="Y_phosphatase3"/>
    <property type="match status" value="1"/>
</dbReference>
<evidence type="ECO:0000256" key="1">
    <source>
        <dbReference type="ARBA" id="ARBA00009580"/>
    </source>
</evidence>
<dbReference type="SUPFAM" id="SSF52799">
    <property type="entry name" value="(Phosphotyrosine protein) phosphatases II"/>
    <property type="match status" value="1"/>
</dbReference>
<dbReference type="Gene3D" id="3.90.190.10">
    <property type="entry name" value="Protein tyrosine phosphatase superfamily"/>
    <property type="match status" value="1"/>
</dbReference>
<dbReference type="PANTHER" id="PTHR31126:SF1">
    <property type="entry name" value="TYROSINE SPECIFIC PROTEIN PHOSPHATASES DOMAIN-CONTAINING PROTEIN"/>
    <property type="match status" value="1"/>
</dbReference>
<comment type="caution">
    <text evidence="3">The sequence shown here is derived from an EMBL/GenBank/DDBJ whole genome shotgun (WGS) entry which is preliminary data.</text>
</comment>
<dbReference type="InterPro" id="IPR029021">
    <property type="entry name" value="Prot-tyrosine_phosphatase-like"/>
</dbReference>
<comment type="similarity">
    <text evidence="1">Belongs to the protein-tyrosine phosphatase family.</text>
</comment>
<dbReference type="PROSITE" id="PS50056">
    <property type="entry name" value="TYR_PHOSPHATASE_2"/>
    <property type="match status" value="1"/>
</dbReference>
<reference evidence="3 4" key="1">
    <citation type="journal article" date="2017" name="New Microbes New Infect">
        <title>Genome sequence of 'Leucobacter massiliensis' sp. nov. isolated from human pharynx after travel to the 2014 Hajj.</title>
        <authorList>
            <person name="Leangapichart T."/>
            <person name="Gautret P."/>
            <person name="Nguyen T.T."/>
            <person name="Armstrong N."/>
            <person name="Rolain J.M."/>
        </authorList>
    </citation>
    <scope>NUCLEOTIDE SEQUENCE [LARGE SCALE GENOMIC DNA]</scope>
    <source>
        <strain evidence="3 4">122RC15</strain>
    </source>
</reference>
<dbReference type="InterPro" id="IPR026893">
    <property type="entry name" value="Tyr/Ser_Pase_IphP-type"/>
</dbReference>
<feature type="domain" description="Tyrosine specific protein phosphatases" evidence="2">
    <location>
        <begin position="135"/>
        <end position="185"/>
    </location>
</feature>
<dbReference type="InterPro" id="IPR000387">
    <property type="entry name" value="Tyr_Pase_dom"/>
</dbReference>
<proteinExistence type="inferred from homology"/>
<dbReference type="InterPro" id="IPR016130">
    <property type="entry name" value="Tyr_Pase_AS"/>
</dbReference>
<organism evidence="3 4">
    <name type="scientific">Leucobacter massiliensis</name>
    <dbReference type="NCBI Taxonomy" id="1686285"/>
    <lineage>
        <taxon>Bacteria</taxon>
        <taxon>Bacillati</taxon>
        <taxon>Actinomycetota</taxon>
        <taxon>Actinomycetes</taxon>
        <taxon>Micrococcales</taxon>
        <taxon>Microbacteriaceae</taxon>
        <taxon>Leucobacter</taxon>
    </lineage>
</organism>
<dbReference type="OrthoDB" id="1188001at2"/>
<evidence type="ECO:0000313" key="3">
    <source>
        <dbReference type="EMBL" id="PRI12398.1"/>
    </source>
</evidence>
<evidence type="ECO:0000259" key="2">
    <source>
        <dbReference type="PROSITE" id="PS50056"/>
    </source>
</evidence>
<dbReference type="GO" id="GO:0004721">
    <property type="term" value="F:phosphoprotein phosphatase activity"/>
    <property type="evidence" value="ECO:0007669"/>
    <property type="project" value="InterPro"/>
</dbReference>
<protein>
    <recommendedName>
        <fullName evidence="2">Tyrosine specific protein phosphatases domain-containing protein</fullName>
    </recommendedName>
</protein>
<gene>
    <name evidence="3" type="ORF">B4915_01635</name>
</gene>
<dbReference type="AlphaFoldDB" id="A0A2S9QS45"/>
<sequence length="268" mass="27632">MDITGSIPVTYNARALGGLAAGGGTVAPVLFRADALTALTPEGQRGLTELGIGHVVDLRTEAERRRAADVLPAAGGPAFTPLPILGGAMDGLVQSLLPTNDEAPRALTPALIDQVMSRLPTLEELYRSMLEASGRQFAELARIVVAAATEESPGVLVHCTAGKDRTGLASALLLSLAGVSREDILADYAVTDEKLAGPFGAELTALVTSLGVPLTPRLETLATRAPEAAMASALDWVEAQYSGAPGYLRAGGLTQDETEKLRAALLAA</sequence>
<evidence type="ECO:0000313" key="4">
    <source>
        <dbReference type="Proteomes" id="UP000238650"/>
    </source>
</evidence>
<keyword evidence="4" id="KW-1185">Reference proteome</keyword>